<dbReference type="InterPro" id="IPR034595">
    <property type="entry name" value="NDUFAF8"/>
</dbReference>
<dbReference type="GO" id="GO:0032981">
    <property type="term" value="P:mitochondrial respiratory chain complex I assembly"/>
    <property type="evidence" value="ECO:0007669"/>
    <property type="project" value="InterPro"/>
</dbReference>
<dbReference type="GeneID" id="55996840"/>
<name>A0A7H8R8H2_TALRU</name>
<evidence type="ECO:0000256" key="1">
    <source>
        <dbReference type="SAM" id="SignalP"/>
    </source>
</evidence>
<dbReference type="EMBL" id="CP055902">
    <property type="protein sequence ID" value="QKX62198.1"/>
    <property type="molecule type" value="Genomic_DNA"/>
</dbReference>
<dbReference type="OrthoDB" id="3821113at2759"/>
<gene>
    <name evidence="2" type="ORF">TRUGW13939_09357</name>
</gene>
<keyword evidence="3" id="KW-1185">Reference proteome</keyword>
<evidence type="ECO:0000313" key="3">
    <source>
        <dbReference type="Proteomes" id="UP000509510"/>
    </source>
</evidence>
<organism evidence="2 3">
    <name type="scientific">Talaromyces rugulosus</name>
    <name type="common">Penicillium rugulosum</name>
    <dbReference type="NCBI Taxonomy" id="121627"/>
    <lineage>
        <taxon>Eukaryota</taxon>
        <taxon>Fungi</taxon>
        <taxon>Dikarya</taxon>
        <taxon>Ascomycota</taxon>
        <taxon>Pezizomycotina</taxon>
        <taxon>Eurotiomycetes</taxon>
        <taxon>Eurotiomycetidae</taxon>
        <taxon>Eurotiales</taxon>
        <taxon>Trichocomaceae</taxon>
        <taxon>Talaromyces</taxon>
        <taxon>Talaromyces sect. Islandici</taxon>
    </lineage>
</organism>
<evidence type="ECO:0000313" key="2">
    <source>
        <dbReference type="EMBL" id="QKX62198.1"/>
    </source>
</evidence>
<keyword evidence="1" id="KW-0732">Signal</keyword>
<dbReference type="PROSITE" id="PS51808">
    <property type="entry name" value="CHCH"/>
    <property type="match status" value="1"/>
</dbReference>
<dbReference type="RefSeq" id="XP_035348372.1">
    <property type="nucleotide sequence ID" value="XM_035492479.1"/>
</dbReference>
<dbReference type="Proteomes" id="UP000509510">
    <property type="component" value="Chromosome V"/>
</dbReference>
<dbReference type="PANTHER" id="PTHR34561:SF1">
    <property type="entry name" value="NADH DEHYDROGENASE [UBIQUINONE] 1 ALPHA SUBCOMPLEX ASSEMBLY FACTOR 8"/>
    <property type="match status" value="1"/>
</dbReference>
<proteinExistence type="predicted"/>
<dbReference type="GO" id="GO:0005739">
    <property type="term" value="C:mitochondrion"/>
    <property type="evidence" value="ECO:0007669"/>
    <property type="project" value="InterPro"/>
</dbReference>
<protein>
    <recommendedName>
        <fullName evidence="4">IMS import disulfide relay-system CHCH-CHCH-like Cx9C domain-containing protein</fullName>
    </recommendedName>
</protein>
<feature type="chain" id="PRO_5028934837" description="IMS import disulfide relay-system CHCH-CHCH-like Cx9C domain-containing protein" evidence="1">
    <location>
        <begin position="20"/>
        <end position="155"/>
    </location>
</feature>
<sequence length="155" mass="17056">MVRGSVVLLLSWLFLTASSRDKTFRAGGAAAMRAALWTRPIRVQPISGFTSRVPSKSLGACFSRRFDMANMCIIVAYIKNESVNNNSLYQGCRFAIMSGRARPIEKFAQAAAQCSTEAAAYGKCVVADYNAVQKDMCAKEFMRLKDCFLAASKKK</sequence>
<dbReference type="AlphaFoldDB" id="A0A7H8R8H2"/>
<reference evidence="3" key="1">
    <citation type="submission" date="2020-06" db="EMBL/GenBank/DDBJ databases">
        <title>A chromosome-scale genome assembly of Talaromyces rugulosus W13939.</title>
        <authorList>
            <person name="Wang B."/>
            <person name="Guo L."/>
            <person name="Ye K."/>
            <person name="Wang L."/>
        </authorList>
    </citation>
    <scope>NUCLEOTIDE SEQUENCE [LARGE SCALE GENOMIC DNA]</scope>
    <source>
        <strain evidence="3">W13939</strain>
    </source>
</reference>
<dbReference type="KEGG" id="trg:TRUGW13939_09357"/>
<dbReference type="PANTHER" id="PTHR34561">
    <property type="entry name" value="NADH DEHYDROGENASE [UBIQUINONE] 1 ALPHA SUBCOMPLEX ASSEMBLY FACTOR 8"/>
    <property type="match status" value="1"/>
</dbReference>
<evidence type="ECO:0008006" key="4">
    <source>
        <dbReference type="Google" id="ProtNLM"/>
    </source>
</evidence>
<accession>A0A7H8R8H2</accession>
<feature type="signal peptide" evidence="1">
    <location>
        <begin position="1"/>
        <end position="19"/>
    </location>
</feature>